<protein>
    <submittedName>
        <fullName evidence="2">DUF1801 domain-containing protein</fullName>
    </submittedName>
</protein>
<organism evidence="2 3">
    <name type="scientific">Microbacterium aurugineum</name>
    <dbReference type="NCBI Taxonomy" id="2851642"/>
    <lineage>
        <taxon>Bacteria</taxon>
        <taxon>Bacillati</taxon>
        <taxon>Actinomycetota</taxon>
        <taxon>Actinomycetes</taxon>
        <taxon>Micrococcales</taxon>
        <taxon>Microbacteriaceae</taxon>
        <taxon>Microbacterium</taxon>
    </lineage>
</organism>
<keyword evidence="3" id="KW-1185">Reference proteome</keyword>
<dbReference type="InterPro" id="IPR014922">
    <property type="entry name" value="YdhG-like"/>
</dbReference>
<dbReference type="Proteomes" id="UP000830631">
    <property type="component" value="Chromosome"/>
</dbReference>
<reference evidence="2 3" key="1">
    <citation type="submission" date="2021-06" db="EMBL/GenBank/DDBJ databases">
        <title>Genome-based taxonomic framework of Microbacterium strains isolated from marine environment, the description of four new species and reclassification of four preexisting species.</title>
        <authorList>
            <person name="Lee S.D."/>
            <person name="Kim S.-M."/>
            <person name="Byeon Y.-S."/>
            <person name="Yang H.L."/>
            <person name="Kim I.S."/>
        </authorList>
    </citation>
    <scope>NUCLEOTIDE SEQUENCE [LARGE SCALE GENOMIC DNA]</scope>
    <source>
        <strain evidence="2 3">KSW4-10</strain>
    </source>
</reference>
<dbReference type="Pfam" id="PF08818">
    <property type="entry name" value="DUF1801"/>
    <property type="match status" value="1"/>
</dbReference>
<gene>
    <name evidence="2" type="ORF">KV397_08170</name>
</gene>
<name>A0ABY4IZI7_9MICO</name>
<evidence type="ECO:0000313" key="3">
    <source>
        <dbReference type="Proteomes" id="UP000830631"/>
    </source>
</evidence>
<evidence type="ECO:0000313" key="2">
    <source>
        <dbReference type="EMBL" id="UPL17725.1"/>
    </source>
</evidence>
<dbReference type="EMBL" id="CP078078">
    <property type="protein sequence ID" value="UPL17725.1"/>
    <property type="molecule type" value="Genomic_DNA"/>
</dbReference>
<proteinExistence type="predicted"/>
<accession>A0ABY4IZI7</accession>
<sequence>MDRVKDDVYGFLVAASRADELVRLDEIIREALPGVDRVLWRGKMWGGTEQAIVGYGTIAQPRPRGGSVDWFLVGLAEQKSHLSVYVNAAENGEYLVRARAHQLGKVKVGAAAITFRSVDDLDLAEFRLLLQKAREIELPG</sequence>
<feature type="domain" description="YdhG-like" evidence="1">
    <location>
        <begin position="18"/>
        <end position="133"/>
    </location>
</feature>
<dbReference type="RefSeq" id="WP_165875368.1">
    <property type="nucleotide sequence ID" value="NZ_CP078078.1"/>
</dbReference>
<evidence type="ECO:0000259" key="1">
    <source>
        <dbReference type="Pfam" id="PF08818"/>
    </source>
</evidence>